<dbReference type="EMBL" id="FN648818">
    <property type="protein sequence ID" value="CBN78777.1"/>
    <property type="molecule type" value="Genomic_DNA"/>
</dbReference>
<dbReference type="STRING" id="2880.D8LQL3"/>
<dbReference type="PRINTS" id="PR00381">
    <property type="entry name" value="KINESINLIGHT"/>
</dbReference>
<dbReference type="Gene3D" id="1.25.40.10">
    <property type="entry name" value="Tetratricopeptide repeat domain"/>
    <property type="match status" value="2"/>
</dbReference>
<comment type="similarity">
    <text evidence="2">Belongs to the kinesin light chain family.</text>
</comment>
<dbReference type="GO" id="GO:0005871">
    <property type="term" value="C:kinesin complex"/>
    <property type="evidence" value="ECO:0007669"/>
    <property type="project" value="InterPro"/>
</dbReference>
<dbReference type="GO" id="GO:0005874">
    <property type="term" value="C:microtubule"/>
    <property type="evidence" value="ECO:0007669"/>
    <property type="project" value="UniProtKB-KW"/>
</dbReference>
<evidence type="ECO:0000256" key="8">
    <source>
        <dbReference type="ARBA" id="ARBA00023175"/>
    </source>
</evidence>
<keyword evidence="7" id="KW-0175">Coiled coil</keyword>
<keyword evidence="9" id="KW-0206">Cytoskeleton</keyword>
<evidence type="ECO:0000313" key="10">
    <source>
        <dbReference type="EMBL" id="CBN78777.1"/>
    </source>
</evidence>
<dbReference type="AlphaFoldDB" id="D8LQL3"/>
<dbReference type="InterPro" id="IPR019734">
    <property type="entry name" value="TPR_rpt"/>
</dbReference>
<dbReference type="Proteomes" id="UP000002630">
    <property type="component" value="Linkage Group LG04"/>
</dbReference>
<dbReference type="GO" id="GO:0005737">
    <property type="term" value="C:cytoplasm"/>
    <property type="evidence" value="ECO:0007669"/>
    <property type="project" value="TreeGrafter"/>
</dbReference>
<dbReference type="EMBL" id="FN649729">
    <property type="protein sequence ID" value="CBN78777.1"/>
    <property type="molecule type" value="Genomic_DNA"/>
</dbReference>
<proteinExistence type="inferred from homology"/>
<evidence type="ECO:0000256" key="7">
    <source>
        <dbReference type="ARBA" id="ARBA00023054"/>
    </source>
</evidence>
<evidence type="ECO:0000256" key="1">
    <source>
        <dbReference type="ARBA" id="ARBA00004245"/>
    </source>
</evidence>
<dbReference type="Pfam" id="PF13374">
    <property type="entry name" value="TPR_10"/>
    <property type="match status" value="2"/>
</dbReference>
<dbReference type="InterPro" id="IPR011990">
    <property type="entry name" value="TPR-like_helical_dom_sf"/>
</dbReference>
<dbReference type="Gene3D" id="3.30.460.10">
    <property type="entry name" value="Beta Polymerase, domain 2"/>
    <property type="match status" value="1"/>
</dbReference>
<evidence type="ECO:0000256" key="2">
    <source>
        <dbReference type="ARBA" id="ARBA00009622"/>
    </source>
</evidence>
<dbReference type="PANTHER" id="PTHR45783:SF3">
    <property type="entry name" value="KINESIN LIGHT CHAIN"/>
    <property type="match status" value="1"/>
</dbReference>
<evidence type="ECO:0000256" key="6">
    <source>
        <dbReference type="ARBA" id="ARBA00022803"/>
    </source>
</evidence>
<accession>D8LQL3</accession>
<reference evidence="10 11" key="1">
    <citation type="journal article" date="2010" name="Nature">
        <title>The Ectocarpus genome and the independent evolution of multicellularity in brown algae.</title>
        <authorList>
            <person name="Cock J.M."/>
            <person name="Sterck L."/>
            <person name="Rouze P."/>
            <person name="Scornet D."/>
            <person name="Allen A.E."/>
            <person name="Amoutzias G."/>
            <person name="Anthouard V."/>
            <person name="Artiguenave F."/>
            <person name="Aury J.M."/>
            <person name="Badger J.H."/>
            <person name="Beszteri B."/>
            <person name="Billiau K."/>
            <person name="Bonnet E."/>
            <person name="Bothwell J.H."/>
            <person name="Bowler C."/>
            <person name="Boyen C."/>
            <person name="Brownlee C."/>
            <person name="Carrano C.J."/>
            <person name="Charrier B."/>
            <person name="Cho G.Y."/>
            <person name="Coelho S.M."/>
            <person name="Collen J."/>
            <person name="Corre E."/>
            <person name="Da Silva C."/>
            <person name="Delage L."/>
            <person name="Delaroque N."/>
            <person name="Dittami S.M."/>
            <person name="Doulbeau S."/>
            <person name="Elias M."/>
            <person name="Farnham G."/>
            <person name="Gachon C.M."/>
            <person name="Gschloessl B."/>
            <person name="Heesch S."/>
            <person name="Jabbari K."/>
            <person name="Jubin C."/>
            <person name="Kawai H."/>
            <person name="Kimura K."/>
            <person name="Kloareg B."/>
            <person name="Kupper F.C."/>
            <person name="Lang D."/>
            <person name="Le Bail A."/>
            <person name="Leblanc C."/>
            <person name="Lerouge P."/>
            <person name="Lohr M."/>
            <person name="Lopez P.J."/>
            <person name="Martens C."/>
            <person name="Maumus F."/>
            <person name="Michel G."/>
            <person name="Miranda-Saavedra D."/>
            <person name="Morales J."/>
            <person name="Moreau H."/>
            <person name="Motomura T."/>
            <person name="Nagasato C."/>
            <person name="Napoli C.A."/>
            <person name="Nelson D.R."/>
            <person name="Nyvall-Collen P."/>
            <person name="Peters A.F."/>
            <person name="Pommier C."/>
            <person name="Potin P."/>
            <person name="Poulain J."/>
            <person name="Quesneville H."/>
            <person name="Read B."/>
            <person name="Rensing S.A."/>
            <person name="Ritter A."/>
            <person name="Rousvoal S."/>
            <person name="Samanta M."/>
            <person name="Samson G."/>
            <person name="Schroeder D.C."/>
            <person name="Segurens B."/>
            <person name="Strittmatter M."/>
            <person name="Tonon T."/>
            <person name="Tregear J.W."/>
            <person name="Valentin K."/>
            <person name="von Dassow P."/>
            <person name="Yamagishi T."/>
            <person name="Van de Peer Y."/>
            <person name="Wincker P."/>
        </authorList>
    </citation>
    <scope>NUCLEOTIDE SEQUENCE [LARGE SCALE GENOMIC DNA]</scope>
    <source>
        <strain evidence="11">Ec32 / CCAP1310/4</strain>
    </source>
</reference>
<evidence type="ECO:0000256" key="4">
    <source>
        <dbReference type="ARBA" id="ARBA00022701"/>
    </source>
</evidence>
<dbReference type="eggNOG" id="KOG1840">
    <property type="taxonomic scope" value="Eukaryota"/>
</dbReference>
<keyword evidence="3" id="KW-0963">Cytoplasm</keyword>
<keyword evidence="5" id="KW-0677">Repeat</keyword>
<keyword evidence="11" id="KW-1185">Reference proteome</keyword>
<dbReference type="GO" id="GO:0007018">
    <property type="term" value="P:microtubule-based movement"/>
    <property type="evidence" value="ECO:0007669"/>
    <property type="project" value="TreeGrafter"/>
</dbReference>
<keyword evidence="6" id="KW-0802">TPR repeat</keyword>
<dbReference type="SMART" id="SM00028">
    <property type="entry name" value="TPR"/>
    <property type="match status" value="7"/>
</dbReference>
<dbReference type="InterPro" id="IPR002151">
    <property type="entry name" value="Kinesin_light"/>
</dbReference>
<evidence type="ECO:0000256" key="9">
    <source>
        <dbReference type="ARBA" id="ARBA00023212"/>
    </source>
</evidence>
<dbReference type="SUPFAM" id="SSF48452">
    <property type="entry name" value="TPR-like"/>
    <property type="match status" value="2"/>
</dbReference>
<organism evidence="10 11">
    <name type="scientific">Ectocarpus siliculosus</name>
    <name type="common">Brown alga</name>
    <name type="synonym">Conferva siliculosa</name>
    <dbReference type="NCBI Taxonomy" id="2880"/>
    <lineage>
        <taxon>Eukaryota</taxon>
        <taxon>Sar</taxon>
        <taxon>Stramenopiles</taxon>
        <taxon>Ochrophyta</taxon>
        <taxon>PX clade</taxon>
        <taxon>Phaeophyceae</taxon>
        <taxon>Ectocarpales</taxon>
        <taxon>Ectocarpaceae</taxon>
        <taxon>Ectocarpus</taxon>
    </lineage>
</organism>
<evidence type="ECO:0000313" key="11">
    <source>
        <dbReference type="Proteomes" id="UP000002630"/>
    </source>
</evidence>
<comment type="subcellular location">
    <subcellularLocation>
        <location evidence="1">Cytoplasm</location>
        <location evidence="1">Cytoskeleton</location>
    </subcellularLocation>
</comment>
<protein>
    <submittedName>
        <fullName evidence="10">TPR repeat-containing protein</fullName>
    </submittedName>
</protein>
<evidence type="ECO:0000256" key="3">
    <source>
        <dbReference type="ARBA" id="ARBA00022490"/>
    </source>
</evidence>
<dbReference type="SUPFAM" id="SSF81301">
    <property type="entry name" value="Nucleotidyltransferase"/>
    <property type="match status" value="1"/>
</dbReference>
<dbReference type="InParanoid" id="D8LQL3"/>
<dbReference type="PANTHER" id="PTHR45783">
    <property type="entry name" value="KINESIN LIGHT CHAIN"/>
    <property type="match status" value="1"/>
</dbReference>
<evidence type="ECO:0000256" key="5">
    <source>
        <dbReference type="ARBA" id="ARBA00022737"/>
    </source>
</evidence>
<dbReference type="OMA" id="HKSSANT"/>
<keyword evidence="4" id="KW-0493">Microtubule</keyword>
<dbReference type="GO" id="GO:0019894">
    <property type="term" value="F:kinesin binding"/>
    <property type="evidence" value="ECO:0007669"/>
    <property type="project" value="TreeGrafter"/>
</dbReference>
<name>D8LQL3_ECTSI</name>
<dbReference type="Pfam" id="PF13424">
    <property type="entry name" value="TPR_12"/>
    <property type="match status" value="3"/>
</dbReference>
<dbReference type="InterPro" id="IPR043519">
    <property type="entry name" value="NT_sf"/>
</dbReference>
<dbReference type="OrthoDB" id="194468at2759"/>
<sequence>MKVDIKDLIRLEAELKKSCDSVTPPVVRGAKVNLLKYLQIQTVLLFEAAYDTLYYELDKEGGLECLRDIAPFRSKDFSQPKALELYGCVDEDVRLAKQLEFYLADAELAKQRLDEIITNLADDWGRYEVQYVEVKSWESTQRKVRRLYDGDVRKVTDMARVTVICLTPEDLQQVYSDIMGSMDVRRVTNGFKNDWMPSGYRDVKVNPVVNEHLCEIQLHLGDFSVLKSDQHAVYEWARDLKVTSKMRATDLFSTLSREVTEEMIRLARQDWCRTGYCLPELLLASGQYHKAEEGLRQGKYVEADRLCLRDIEMGEDTLGPDHPDVAIRLNNRAELLRAQGKFGEAEPLYVRAIAIGEKVLGKEHPDLATWLNNLAGLLHKQGRFNEAEPLFERCLAIREKALGLDHPAVATVLNCQAGLLTAQGKYDEAGRLYMRSLAIREKALGPDHPAVAAVLNNRADLLTKQGKFVDAVPLNERATEIWKAALGPEHPTVATALNNGARLLECQGKYAEAEPLYERCQAIEESVLGPEHPSLARTLNNRAGLLYEQGKYAEAEPVYERCQAIEEKVLGSEHPSLATTLNNRAGLLYKQGEYKEAVPFLERASCIFRKKLGESHHSTVDTRNSLERLLKLVREREA</sequence>
<keyword evidence="8" id="KW-0505">Motor protein</keyword>
<gene>
    <name evidence="10" type="ORF">Esi_0006_0181</name>
</gene>